<keyword evidence="4" id="KW-0132">Cell division</keyword>
<evidence type="ECO:0000256" key="15">
    <source>
        <dbReference type="RuleBase" id="RU000617"/>
    </source>
</evidence>
<dbReference type="Pfam" id="PF04675">
    <property type="entry name" value="DNA_ligase_A_N"/>
    <property type="match status" value="1"/>
</dbReference>
<evidence type="ECO:0000256" key="9">
    <source>
        <dbReference type="ARBA" id="ARBA00023172"/>
    </source>
</evidence>
<dbReference type="PROSITE" id="PS50160">
    <property type="entry name" value="DNA_LIGASE_A3"/>
    <property type="match status" value="1"/>
</dbReference>
<dbReference type="InterPro" id="IPR016059">
    <property type="entry name" value="DNA_ligase_ATP-dep_CS"/>
</dbReference>
<evidence type="ECO:0000256" key="8">
    <source>
        <dbReference type="ARBA" id="ARBA00022840"/>
    </source>
</evidence>
<dbReference type="GO" id="GO:0051301">
    <property type="term" value="P:cell division"/>
    <property type="evidence" value="ECO:0007669"/>
    <property type="project" value="UniProtKB-KW"/>
</dbReference>
<evidence type="ECO:0000256" key="7">
    <source>
        <dbReference type="ARBA" id="ARBA00022763"/>
    </source>
</evidence>
<organism evidence="19 20">
    <name type="scientific">Panagrolaimus superbus</name>
    <dbReference type="NCBI Taxonomy" id="310955"/>
    <lineage>
        <taxon>Eukaryota</taxon>
        <taxon>Metazoa</taxon>
        <taxon>Ecdysozoa</taxon>
        <taxon>Nematoda</taxon>
        <taxon>Chromadorea</taxon>
        <taxon>Rhabditida</taxon>
        <taxon>Tylenchina</taxon>
        <taxon>Panagrolaimomorpha</taxon>
        <taxon>Panagrolaimoidea</taxon>
        <taxon>Panagrolaimidae</taxon>
        <taxon>Panagrolaimus</taxon>
    </lineage>
</organism>
<dbReference type="InterPro" id="IPR012310">
    <property type="entry name" value="DNA_ligase_ATP-dep_cent"/>
</dbReference>
<dbReference type="FunFam" id="3.30.470.30:FF:000002">
    <property type="entry name" value="DNA ligase"/>
    <property type="match status" value="1"/>
</dbReference>
<dbReference type="SUPFAM" id="SSF56091">
    <property type="entry name" value="DNA ligase/mRNA capping enzyme, catalytic domain"/>
    <property type="match status" value="1"/>
</dbReference>
<dbReference type="PANTHER" id="PTHR45674">
    <property type="entry name" value="DNA LIGASE 1/3 FAMILY MEMBER"/>
    <property type="match status" value="1"/>
</dbReference>
<comment type="similarity">
    <text evidence="2 16">Belongs to the ATP-dependent DNA ligase family.</text>
</comment>
<evidence type="ECO:0000313" key="20">
    <source>
        <dbReference type="WBParaSite" id="PSU_v2.g5722.t1"/>
    </source>
</evidence>
<dbReference type="GO" id="GO:1903461">
    <property type="term" value="P:Okazaki fragment processing involved in mitotic DNA replication"/>
    <property type="evidence" value="ECO:0007669"/>
    <property type="project" value="TreeGrafter"/>
</dbReference>
<dbReference type="Gene3D" id="3.30.470.30">
    <property type="entry name" value="DNA ligase/mRNA capping enzyme"/>
    <property type="match status" value="1"/>
</dbReference>
<dbReference type="GO" id="GO:0006281">
    <property type="term" value="P:DNA repair"/>
    <property type="evidence" value="ECO:0007669"/>
    <property type="project" value="UniProtKB-KW"/>
</dbReference>
<dbReference type="GO" id="GO:0006310">
    <property type="term" value="P:DNA recombination"/>
    <property type="evidence" value="ECO:0007669"/>
    <property type="project" value="UniProtKB-KW"/>
</dbReference>
<feature type="region of interest" description="Disordered" evidence="17">
    <location>
        <begin position="617"/>
        <end position="657"/>
    </location>
</feature>
<evidence type="ECO:0000256" key="4">
    <source>
        <dbReference type="ARBA" id="ARBA00022618"/>
    </source>
</evidence>
<proteinExistence type="inferred from homology"/>
<dbReference type="SUPFAM" id="SSF117018">
    <property type="entry name" value="ATP-dependent DNA ligase DNA-binding domain"/>
    <property type="match status" value="1"/>
</dbReference>
<keyword evidence="11" id="KW-0539">Nucleus</keyword>
<dbReference type="InterPro" id="IPR050191">
    <property type="entry name" value="ATP-dep_DNA_ligase"/>
</dbReference>
<dbReference type="InterPro" id="IPR012308">
    <property type="entry name" value="DNA_ligase_ATP-dep_N"/>
</dbReference>
<dbReference type="InterPro" id="IPR012340">
    <property type="entry name" value="NA-bd_OB-fold"/>
</dbReference>
<dbReference type="GO" id="GO:0003910">
    <property type="term" value="F:DNA ligase (ATP) activity"/>
    <property type="evidence" value="ECO:0007669"/>
    <property type="project" value="UniProtKB-EC"/>
</dbReference>
<evidence type="ECO:0000256" key="6">
    <source>
        <dbReference type="ARBA" id="ARBA00022741"/>
    </source>
</evidence>
<evidence type="ECO:0000256" key="16">
    <source>
        <dbReference type="RuleBase" id="RU004196"/>
    </source>
</evidence>
<comment type="catalytic activity">
    <reaction evidence="13 15">
        <text>ATP + (deoxyribonucleotide)n-3'-hydroxyl + 5'-phospho-(deoxyribonucleotide)m = (deoxyribonucleotide)n+m + AMP + diphosphate.</text>
        <dbReference type="EC" id="6.5.1.1"/>
    </reaction>
</comment>
<keyword evidence="19" id="KW-1185">Reference proteome</keyword>
<keyword evidence="8 15" id="KW-0067">ATP-binding</keyword>
<evidence type="ECO:0000256" key="17">
    <source>
        <dbReference type="SAM" id="MobiDB-lite"/>
    </source>
</evidence>
<dbReference type="GO" id="GO:0005634">
    <property type="term" value="C:nucleus"/>
    <property type="evidence" value="ECO:0007669"/>
    <property type="project" value="UniProtKB-SubCell"/>
</dbReference>
<dbReference type="AlphaFoldDB" id="A0A914YZ01"/>
<dbReference type="FunFam" id="1.10.3260.10:FF:000001">
    <property type="entry name" value="DNA ligase"/>
    <property type="match status" value="1"/>
</dbReference>
<dbReference type="Gene3D" id="2.40.50.140">
    <property type="entry name" value="Nucleic acid-binding proteins"/>
    <property type="match status" value="1"/>
</dbReference>
<keyword evidence="9 15" id="KW-0233">DNA recombination</keyword>
<accession>A0A914YZ01</accession>
<dbReference type="PROSITE" id="PS00697">
    <property type="entry name" value="DNA_LIGASE_A1"/>
    <property type="match status" value="1"/>
</dbReference>
<keyword evidence="6 15" id="KW-0547">Nucleotide-binding</keyword>
<evidence type="ECO:0000313" key="19">
    <source>
        <dbReference type="Proteomes" id="UP000887577"/>
    </source>
</evidence>
<dbReference type="Gene3D" id="3.30.1490.70">
    <property type="match status" value="1"/>
</dbReference>
<dbReference type="PROSITE" id="PS00333">
    <property type="entry name" value="DNA_LIGASE_A2"/>
    <property type="match status" value="1"/>
</dbReference>
<dbReference type="WBParaSite" id="PSU_v2.g5722.t1">
    <property type="protein sequence ID" value="PSU_v2.g5722.t1"/>
    <property type="gene ID" value="PSU_v2.g5722"/>
</dbReference>
<keyword evidence="3 15" id="KW-0436">Ligase</keyword>
<evidence type="ECO:0000256" key="10">
    <source>
        <dbReference type="ARBA" id="ARBA00023204"/>
    </source>
</evidence>
<dbReference type="InterPro" id="IPR000977">
    <property type="entry name" value="DNA_ligase_ATP-dep"/>
</dbReference>
<evidence type="ECO:0000256" key="1">
    <source>
        <dbReference type="ARBA" id="ARBA00004123"/>
    </source>
</evidence>
<dbReference type="GO" id="GO:0003677">
    <property type="term" value="F:DNA binding"/>
    <property type="evidence" value="ECO:0007669"/>
    <property type="project" value="InterPro"/>
</dbReference>
<feature type="domain" description="ATP-dependent DNA ligase family profile" evidence="18">
    <location>
        <begin position="384"/>
        <end position="520"/>
    </location>
</feature>
<keyword evidence="7 15" id="KW-0227">DNA damage</keyword>
<name>A0A914YZ01_9BILA</name>
<evidence type="ECO:0000256" key="14">
    <source>
        <dbReference type="ARBA" id="ARBA00054532"/>
    </source>
</evidence>
<dbReference type="GO" id="GO:0071897">
    <property type="term" value="P:DNA biosynthetic process"/>
    <property type="evidence" value="ECO:0007669"/>
    <property type="project" value="InterPro"/>
</dbReference>
<dbReference type="SUPFAM" id="SSF50249">
    <property type="entry name" value="Nucleic acid-binding proteins"/>
    <property type="match status" value="1"/>
</dbReference>
<dbReference type="InterPro" id="IPR012309">
    <property type="entry name" value="DNA_ligase_ATP-dep_C"/>
</dbReference>
<evidence type="ECO:0000256" key="11">
    <source>
        <dbReference type="ARBA" id="ARBA00023242"/>
    </source>
</evidence>
<comment type="function">
    <text evidence="14">DNA ligase that seals nicks in double-stranded DNA during DNA replication, DNA recombination and DNA repair.</text>
</comment>
<evidence type="ECO:0000256" key="5">
    <source>
        <dbReference type="ARBA" id="ARBA00022705"/>
    </source>
</evidence>
<dbReference type="FunFam" id="2.40.50.140:FF:000062">
    <property type="entry name" value="DNA ligase"/>
    <property type="match status" value="1"/>
</dbReference>
<dbReference type="CDD" id="cd07969">
    <property type="entry name" value="OBF_DNA_ligase_I"/>
    <property type="match status" value="1"/>
</dbReference>
<evidence type="ECO:0000259" key="18">
    <source>
        <dbReference type="PROSITE" id="PS50160"/>
    </source>
</evidence>
<dbReference type="PANTHER" id="PTHR45674:SF4">
    <property type="entry name" value="DNA LIGASE 1"/>
    <property type="match status" value="1"/>
</dbReference>
<sequence>MVVDVVESTGWKKDDPIPYLALAKTLEQIEGTSSRLEIIKILCDFFVHAIELSPKDLPATVYLCVNQLGPAYEGLELGIAETNLMKAMASAFGRNVSKIKEDLHKYGDLGLVAENSRTSQKTLGFSAAKKLTIPAVFKKLREIALMSGLKSTDKKIGAIQGLLVSCKECEARYLIRGLQGKLRIGLAGQSLIAALANAFTTVELKNEGKKLSAEKLKQRMVEDALIVKTTYCECPNFDKLIDVALSKGIAALPEECKIEPGIPMKPMLAHPTRAVSEVMKRFGDNDFACEWKYDGERCQLHQTSAGVVNLYSRNQEDHTGKYPDIISKLPECFKDTVKSFIADAEVVAWDPVAKMILPFQVLTTRARKADSTPAKKRGADGKEIKKAEVHVCVFLFDLLYLNDESLVKKSFRERRELLRQHFHESPGSFTFANSLDTNDTDAIAQFLEEAIKGNCEGLMVKSLDENATYEIAKRSHSWLKLKKDYLEGVGDTFDLVVVGGYKGTGKRVGVYGGYLMACYEPDSETYQVICKIGTGFSDEDLKNHHETLSKHIIPKPPQYYTFASEEKPDVWFEPEVVWEVKCADLSISPKAKAAIGIVDPDKGISLRFPRFVRIRDDKSSTDATTADQVADMYRNQDQVKNAVNDENKGGDEEDMEY</sequence>
<comment type="subcellular location">
    <subcellularLocation>
        <location evidence="1">Nucleus</location>
    </subcellularLocation>
</comment>
<dbReference type="Proteomes" id="UP000887577">
    <property type="component" value="Unplaced"/>
</dbReference>
<keyword evidence="10 15" id="KW-0234">DNA repair</keyword>
<dbReference type="Pfam" id="PF01068">
    <property type="entry name" value="DNA_ligase_A_M"/>
    <property type="match status" value="1"/>
</dbReference>
<evidence type="ECO:0000256" key="13">
    <source>
        <dbReference type="ARBA" id="ARBA00034003"/>
    </source>
</evidence>
<dbReference type="NCBIfam" id="TIGR00574">
    <property type="entry name" value="dnl1"/>
    <property type="match status" value="1"/>
</dbReference>
<reference evidence="20" key="1">
    <citation type="submission" date="2022-11" db="UniProtKB">
        <authorList>
            <consortium name="WormBaseParasite"/>
        </authorList>
    </citation>
    <scope>IDENTIFICATION</scope>
</reference>
<evidence type="ECO:0000256" key="12">
    <source>
        <dbReference type="ARBA" id="ARBA00023306"/>
    </source>
</evidence>
<dbReference type="InterPro" id="IPR036599">
    <property type="entry name" value="DNA_ligase_N_sf"/>
</dbReference>
<evidence type="ECO:0000256" key="3">
    <source>
        <dbReference type="ARBA" id="ARBA00022598"/>
    </source>
</evidence>
<protein>
    <recommendedName>
        <fullName evidence="15">DNA ligase</fullName>
        <ecNumber evidence="15">6.5.1.1</ecNumber>
    </recommendedName>
</protein>
<dbReference type="EC" id="6.5.1.1" evidence="15"/>
<keyword evidence="12" id="KW-0131">Cell cycle</keyword>
<dbReference type="Gene3D" id="1.10.3260.10">
    <property type="entry name" value="DNA ligase, ATP-dependent, N-terminal domain"/>
    <property type="match status" value="1"/>
</dbReference>
<dbReference type="CDD" id="cd07900">
    <property type="entry name" value="Adenylation_DNA_ligase_I_Euk"/>
    <property type="match status" value="1"/>
</dbReference>
<evidence type="ECO:0000256" key="2">
    <source>
        <dbReference type="ARBA" id="ARBA00007572"/>
    </source>
</evidence>
<dbReference type="Pfam" id="PF04679">
    <property type="entry name" value="DNA_ligase_A_C"/>
    <property type="match status" value="1"/>
</dbReference>
<dbReference type="GO" id="GO:0005739">
    <property type="term" value="C:mitochondrion"/>
    <property type="evidence" value="ECO:0007669"/>
    <property type="project" value="TreeGrafter"/>
</dbReference>
<dbReference type="GO" id="GO:0005524">
    <property type="term" value="F:ATP binding"/>
    <property type="evidence" value="ECO:0007669"/>
    <property type="project" value="UniProtKB-KW"/>
</dbReference>
<keyword evidence="5" id="KW-0235">DNA replication</keyword>